<keyword evidence="10" id="KW-1185">Reference proteome</keyword>
<dbReference type="SUPFAM" id="SSF117143">
    <property type="entry name" value="Flagellar hook protein flgE"/>
    <property type="match status" value="1"/>
</dbReference>
<dbReference type="InterPro" id="IPR001444">
    <property type="entry name" value="Flag_bb_rod_N"/>
</dbReference>
<dbReference type="PANTHER" id="PTHR30435">
    <property type="entry name" value="FLAGELLAR PROTEIN"/>
    <property type="match status" value="1"/>
</dbReference>
<dbReference type="Pfam" id="PF07559">
    <property type="entry name" value="FlgE_D2"/>
    <property type="match status" value="1"/>
</dbReference>
<comment type="caution">
    <text evidence="9">The sequence shown here is derived from an EMBL/GenBank/DDBJ whole genome shotgun (WGS) entry which is preliminary data.</text>
</comment>
<sequence length="407" mass="42732">MSFNISLSGINAANANLNVTANNIANVNTTGFKESRAEFADLFNSTSYGLSSTAVGSGARLTNVAQQFSQGNIDTTGRSLDLAVAGEGFFTLSMNGNRVYSRAGNFQTDASGYVVNPQGARLQVFAPNAAGTGFEAGQLTDLRLLATDSPPRPTSNVELAFTLPANATPPTVTPFDPADSNSYSQSSGGVTVYDSLGVSHTQTSYFVKTANPNEWQVYNYVDGVAAGAPTTLGFSDSGLLTTPADGKIVMDPFIPSTGAGSLNMSLDITGSTQYGEKFSLRNTAQDGYASGKLNEVSISEEGVVYARYSNGVDVGLGQVALTNFNNPQGLKSDGNNLWTETYTSGTPRTGAPDSSDFGQIQAGSLEASTVDLTEQLVNMITAQRNFQANSQMLSTQDQITQAMINIR</sequence>
<dbReference type="InterPro" id="IPR010930">
    <property type="entry name" value="Flg_bb/hook_C_dom"/>
</dbReference>
<dbReference type="NCBIfam" id="TIGR03506">
    <property type="entry name" value="FlgEFG_subfam"/>
    <property type="match status" value="1"/>
</dbReference>
<dbReference type="GO" id="GO:0005829">
    <property type="term" value="C:cytosol"/>
    <property type="evidence" value="ECO:0007669"/>
    <property type="project" value="TreeGrafter"/>
</dbReference>
<reference evidence="9 10" key="1">
    <citation type="submission" date="2015-10" db="EMBL/GenBank/DDBJ databases">
        <title>Genome sequencing and analysis of members of genus Stenotrophomonas.</title>
        <authorList>
            <person name="Patil P.P."/>
            <person name="Midha S."/>
            <person name="Patil P.B."/>
        </authorList>
    </citation>
    <scope>NUCLEOTIDE SEQUENCE [LARGE SCALE GENOMIC DNA]</scope>
    <source>
        <strain evidence="9 10">JCM 9942</strain>
    </source>
</reference>
<organism evidence="9 10">
    <name type="scientific">Stenotrophomonas pictorum JCM 9942</name>
    <dbReference type="NCBI Taxonomy" id="1236960"/>
    <lineage>
        <taxon>Bacteria</taxon>
        <taxon>Pseudomonadati</taxon>
        <taxon>Pseudomonadota</taxon>
        <taxon>Gammaproteobacteria</taxon>
        <taxon>Lysobacterales</taxon>
        <taxon>Lysobacteraceae</taxon>
        <taxon>Stenotrophomonas</taxon>
    </lineage>
</organism>
<feature type="domain" description="Flagellar basal-body/hook protein C-terminal" evidence="7">
    <location>
        <begin position="361"/>
        <end position="406"/>
    </location>
</feature>
<evidence type="ECO:0000256" key="2">
    <source>
        <dbReference type="ARBA" id="ARBA00009677"/>
    </source>
</evidence>
<feature type="domain" description="Flagellar hook protein FlgE D2" evidence="8">
    <location>
        <begin position="163"/>
        <end position="288"/>
    </location>
</feature>
<dbReference type="NCBIfam" id="NF004238">
    <property type="entry name" value="PRK05682.1-1"/>
    <property type="match status" value="1"/>
</dbReference>
<evidence type="ECO:0000259" key="6">
    <source>
        <dbReference type="Pfam" id="PF00460"/>
    </source>
</evidence>
<keyword evidence="9" id="KW-0966">Cell projection</keyword>
<keyword evidence="9" id="KW-0282">Flagellum</keyword>
<keyword evidence="4 5" id="KW-0975">Bacterial flagellum</keyword>
<evidence type="ECO:0000256" key="1">
    <source>
        <dbReference type="ARBA" id="ARBA00004117"/>
    </source>
</evidence>
<dbReference type="GO" id="GO:0009424">
    <property type="term" value="C:bacterial-type flagellum hook"/>
    <property type="evidence" value="ECO:0007669"/>
    <property type="project" value="TreeGrafter"/>
</dbReference>
<dbReference type="GO" id="GO:0071978">
    <property type="term" value="P:bacterial-type flagellum-dependent swarming motility"/>
    <property type="evidence" value="ECO:0007669"/>
    <property type="project" value="TreeGrafter"/>
</dbReference>
<proteinExistence type="inferred from homology"/>
<evidence type="ECO:0000259" key="7">
    <source>
        <dbReference type="Pfam" id="PF06429"/>
    </source>
</evidence>
<dbReference type="Gene3D" id="2.60.98.20">
    <property type="entry name" value="Flagellar hook protein FlgE"/>
    <property type="match status" value="1"/>
</dbReference>
<accession>A0A0R0AD83</accession>
<dbReference type="InterPro" id="IPR037925">
    <property type="entry name" value="FlgE/F/G-like"/>
</dbReference>
<protein>
    <recommendedName>
        <fullName evidence="3 5">Flagellar hook protein FlgE</fullName>
    </recommendedName>
</protein>
<name>A0A0R0AD83_9GAMM</name>
<dbReference type="RefSeq" id="WP_057506500.1">
    <property type="nucleotide sequence ID" value="NZ_LLXS01000045.1"/>
</dbReference>
<dbReference type="InterPro" id="IPR011491">
    <property type="entry name" value="FlgE_D2"/>
</dbReference>
<dbReference type="InterPro" id="IPR037058">
    <property type="entry name" value="Falgellar_hook_FlgE_sf"/>
</dbReference>
<keyword evidence="9" id="KW-0969">Cilium</keyword>
<dbReference type="AlphaFoldDB" id="A0A0R0AD83"/>
<dbReference type="GO" id="GO:0009425">
    <property type="term" value="C:bacterial-type flagellum basal body"/>
    <property type="evidence" value="ECO:0007669"/>
    <property type="project" value="UniProtKB-SubCell"/>
</dbReference>
<gene>
    <name evidence="9" type="ORF">ARC78_01795</name>
</gene>
<comment type="similarity">
    <text evidence="2 5">Belongs to the flagella basal body rod proteins family.</text>
</comment>
<dbReference type="PROSITE" id="PS00588">
    <property type="entry name" value="FLAGELLA_BB_ROD"/>
    <property type="match status" value="1"/>
</dbReference>
<dbReference type="InterPro" id="IPR019776">
    <property type="entry name" value="Flagellar_basal_body_rod_CS"/>
</dbReference>
<dbReference type="PANTHER" id="PTHR30435:SF1">
    <property type="entry name" value="FLAGELLAR HOOK PROTEIN FLGE"/>
    <property type="match status" value="1"/>
</dbReference>
<dbReference type="InterPro" id="IPR020013">
    <property type="entry name" value="Flagellar_FlgE/F/G"/>
</dbReference>
<evidence type="ECO:0000313" key="9">
    <source>
        <dbReference type="EMBL" id="KRG39476.1"/>
    </source>
</evidence>
<evidence type="ECO:0000256" key="5">
    <source>
        <dbReference type="RuleBase" id="RU362116"/>
    </source>
</evidence>
<evidence type="ECO:0000313" key="10">
    <source>
        <dbReference type="Proteomes" id="UP000050836"/>
    </source>
</evidence>
<comment type="subcellular location">
    <subcellularLocation>
        <location evidence="1 5">Bacterial flagellum basal body</location>
    </subcellularLocation>
</comment>
<dbReference type="Pfam" id="PF06429">
    <property type="entry name" value="Flg_bbr_C"/>
    <property type="match status" value="1"/>
</dbReference>
<dbReference type="Proteomes" id="UP000050836">
    <property type="component" value="Unassembled WGS sequence"/>
</dbReference>
<evidence type="ECO:0000259" key="8">
    <source>
        <dbReference type="Pfam" id="PF07559"/>
    </source>
</evidence>
<comment type="function">
    <text evidence="5">A flexible structure which links the flagellar filament to the drive apparatus in the basal body.</text>
</comment>
<evidence type="ECO:0000256" key="3">
    <source>
        <dbReference type="ARBA" id="ARBA00019015"/>
    </source>
</evidence>
<feature type="domain" description="Flagellar basal body rod protein N-terminal" evidence="6">
    <location>
        <begin position="4"/>
        <end position="33"/>
    </location>
</feature>
<dbReference type="Pfam" id="PF00460">
    <property type="entry name" value="Flg_bb_rod"/>
    <property type="match status" value="1"/>
</dbReference>
<dbReference type="EMBL" id="LLXS01000045">
    <property type="protein sequence ID" value="KRG39476.1"/>
    <property type="molecule type" value="Genomic_DNA"/>
</dbReference>
<evidence type="ECO:0000256" key="4">
    <source>
        <dbReference type="ARBA" id="ARBA00023143"/>
    </source>
</evidence>